<feature type="region of interest" description="Disordered" evidence="1">
    <location>
        <begin position="420"/>
        <end position="440"/>
    </location>
</feature>
<evidence type="ECO:0000256" key="1">
    <source>
        <dbReference type="SAM" id="MobiDB-lite"/>
    </source>
</evidence>
<dbReference type="Gene3D" id="1.10.246.120">
    <property type="match status" value="1"/>
</dbReference>
<accession>A0A507D5Q2</accession>
<dbReference type="Pfam" id="PF02204">
    <property type="entry name" value="VPS9"/>
    <property type="match status" value="1"/>
</dbReference>
<sequence>MPAHGFGRLEKANTQKAEEDTLISTDDDKLEMSADKSSSSTSQLDFDRFLQELRSPECSSLVSRLKNFLSVMSSTQWTILQQRRLVLKFLNTIQSESTQNSVFAKISAERTKNVPSSAEYESNGAGDAEDETLTWIREGWEKLVMTKIYDQVFCPPNSEESKMAAYLAKQIHAFSWIQERHLDLPFTLESALEVAQAEILKVNGFKSPRDKLVIIQNTVQLAVDLIKNTTENAGSDHLLPVLILIIIRASPPNIIANIMYIMRFRDQQELEKGQNQYYLTSMMGAVYFIYNLSAKSLTIPPEDLITYNIPSLASVDQTPKPDLVPYSPSPISPTSENLSMPNALTQQQRGKPVLVSQPSHPDLNKVLANTTGFFNTLFKDVTATVDHFVDGVRGKSSNAPMAETAGQRQQFDDGLLSDNTRLSTDQGVEGSRTKDHGLGRGLSSYGGLMDMADSAPLSNMNATSSNSKAAVTKLRSFSEGIGRTFSSLINGDAGQQQAHASPTTTQKLSMGNQYIDVATRRALEKAERDFDSDAYYYNQLTPPLPSREPISRTSTLSGLYPGRAAYGPHDVYHEDQLGNSVNSFQKQFPLARQQVLHQEFHDPSLMNGLGLTPPERAEIEDYELQLALALSLSAQEAANCGMKEDIVNAVSDSWQDIGNTTSGTVASSPSNSMSDGGRDKVVASTVSETAVVQVDGRPHTLILSDNADTNAILESPSVKQHPQAITLSMNTTTSSGSGTTATIIENGNSGHDQSVTTQGLFTDADYVPSKQPSPVAVNEDLHRSA</sequence>
<dbReference type="InterPro" id="IPR037191">
    <property type="entry name" value="VPS9_dom_sf"/>
</dbReference>
<evidence type="ECO:0000313" key="4">
    <source>
        <dbReference type="EMBL" id="TPX46832.1"/>
    </source>
</evidence>
<dbReference type="GO" id="GO:0016192">
    <property type="term" value="P:vesicle-mediated transport"/>
    <property type="evidence" value="ECO:0007669"/>
    <property type="project" value="InterPro"/>
</dbReference>
<feature type="compositionally biased region" description="Basic and acidic residues" evidence="1">
    <location>
        <begin position="7"/>
        <end position="19"/>
    </location>
</feature>
<dbReference type="PANTHER" id="PTHR23101:SF25">
    <property type="entry name" value="GTPASE-ACTIVATING PROTEIN AND VPS9 DOMAIN-CONTAINING PROTEIN 1"/>
    <property type="match status" value="1"/>
</dbReference>
<dbReference type="SMART" id="SM00167">
    <property type="entry name" value="VPS9"/>
    <property type="match status" value="1"/>
</dbReference>
<feature type="region of interest" description="Disordered" evidence="1">
    <location>
        <begin position="765"/>
        <end position="785"/>
    </location>
</feature>
<dbReference type="GO" id="GO:0030139">
    <property type="term" value="C:endocytic vesicle"/>
    <property type="evidence" value="ECO:0007669"/>
    <property type="project" value="TreeGrafter"/>
</dbReference>
<dbReference type="SUPFAM" id="SSF109993">
    <property type="entry name" value="VPS9 domain"/>
    <property type="match status" value="1"/>
</dbReference>
<evidence type="ECO:0000313" key="6">
    <source>
        <dbReference type="Proteomes" id="UP000320475"/>
    </source>
</evidence>
<proteinExistence type="predicted"/>
<feature type="domain" description="VPS9" evidence="2">
    <location>
        <begin position="161"/>
        <end position="298"/>
    </location>
</feature>
<dbReference type="STRING" id="286115.A0A507D5Q2"/>
<evidence type="ECO:0000313" key="3">
    <source>
        <dbReference type="EMBL" id="TPX44568.1"/>
    </source>
</evidence>
<dbReference type="PROSITE" id="PS51205">
    <property type="entry name" value="VPS9"/>
    <property type="match status" value="1"/>
</dbReference>
<dbReference type="GO" id="GO:0005085">
    <property type="term" value="F:guanyl-nucleotide exchange factor activity"/>
    <property type="evidence" value="ECO:0007669"/>
    <property type="project" value="InterPro"/>
</dbReference>
<dbReference type="EMBL" id="QEAN01000127">
    <property type="protein sequence ID" value="TPX46832.1"/>
    <property type="molecule type" value="Genomic_DNA"/>
</dbReference>
<dbReference type="Proteomes" id="UP000317494">
    <property type="component" value="Unassembled WGS sequence"/>
</dbReference>
<dbReference type="GO" id="GO:0005829">
    <property type="term" value="C:cytosol"/>
    <property type="evidence" value="ECO:0007669"/>
    <property type="project" value="TreeGrafter"/>
</dbReference>
<organism evidence="4 5">
    <name type="scientific">Synchytrium endobioticum</name>
    <dbReference type="NCBI Taxonomy" id="286115"/>
    <lineage>
        <taxon>Eukaryota</taxon>
        <taxon>Fungi</taxon>
        <taxon>Fungi incertae sedis</taxon>
        <taxon>Chytridiomycota</taxon>
        <taxon>Chytridiomycota incertae sedis</taxon>
        <taxon>Chytridiomycetes</taxon>
        <taxon>Synchytriales</taxon>
        <taxon>Synchytriaceae</taxon>
        <taxon>Synchytrium</taxon>
    </lineage>
</organism>
<dbReference type="AlphaFoldDB" id="A0A507D5Q2"/>
<dbReference type="EMBL" id="QEAM01000176">
    <property type="protein sequence ID" value="TPX44568.1"/>
    <property type="molecule type" value="Genomic_DNA"/>
</dbReference>
<feature type="region of interest" description="Disordered" evidence="1">
    <location>
        <begin position="1"/>
        <end position="40"/>
    </location>
</feature>
<comment type="caution">
    <text evidence="4">The sequence shown here is derived from an EMBL/GenBank/DDBJ whole genome shotgun (WGS) entry which is preliminary data.</text>
</comment>
<protein>
    <recommendedName>
        <fullName evidence="2">VPS9 domain-containing protein</fullName>
    </recommendedName>
</protein>
<dbReference type="VEuPathDB" id="FungiDB:SeMB42_g03551"/>
<dbReference type="PANTHER" id="PTHR23101">
    <property type="entry name" value="RAB GDP/GTP EXCHANGE FACTOR"/>
    <property type="match status" value="1"/>
</dbReference>
<evidence type="ECO:0000259" key="2">
    <source>
        <dbReference type="PROSITE" id="PS51205"/>
    </source>
</evidence>
<evidence type="ECO:0000313" key="5">
    <source>
        <dbReference type="Proteomes" id="UP000317494"/>
    </source>
</evidence>
<keyword evidence="5" id="KW-1185">Reference proteome</keyword>
<dbReference type="Gene3D" id="1.20.1050.80">
    <property type="entry name" value="VPS9 domain"/>
    <property type="match status" value="1"/>
</dbReference>
<dbReference type="GO" id="GO:0031267">
    <property type="term" value="F:small GTPase binding"/>
    <property type="evidence" value="ECO:0007669"/>
    <property type="project" value="TreeGrafter"/>
</dbReference>
<gene>
    <name evidence="3" type="ORF">SeLEV6574_g04421</name>
    <name evidence="4" type="ORF">SeMB42_g03551</name>
</gene>
<dbReference type="OrthoDB" id="300289at2759"/>
<dbReference type="InterPro" id="IPR045046">
    <property type="entry name" value="Vps9-like"/>
</dbReference>
<name>A0A507D5Q2_9FUNG</name>
<dbReference type="Proteomes" id="UP000320475">
    <property type="component" value="Unassembled WGS sequence"/>
</dbReference>
<reference evidence="5 6" key="1">
    <citation type="journal article" date="2019" name="Sci. Rep.">
        <title>Comparative genomics of chytrid fungi reveal insights into the obligate biotrophic and pathogenic lifestyle of Synchytrium endobioticum.</title>
        <authorList>
            <person name="van de Vossenberg B.T.L.H."/>
            <person name="Warris S."/>
            <person name="Nguyen H.D.T."/>
            <person name="van Gent-Pelzer M.P.E."/>
            <person name="Joly D.L."/>
            <person name="van de Geest H.C."/>
            <person name="Bonants P.J.M."/>
            <person name="Smith D.S."/>
            <person name="Levesque C.A."/>
            <person name="van der Lee T.A.J."/>
        </authorList>
    </citation>
    <scope>NUCLEOTIDE SEQUENCE [LARGE SCALE GENOMIC DNA]</scope>
    <source>
        <strain evidence="3 6">LEV6574</strain>
        <strain evidence="4 5">MB42</strain>
    </source>
</reference>
<dbReference type="InterPro" id="IPR003123">
    <property type="entry name" value="VPS9"/>
</dbReference>